<dbReference type="InterPro" id="IPR002577">
    <property type="entry name" value="HTH_HxlR"/>
</dbReference>
<dbReference type="PROSITE" id="PS51118">
    <property type="entry name" value="HTH_HXLR"/>
    <property type="match status" value="1"/>
</dbReference>
<evidence type="ECO:0000259" key="2">
    <source>
        <dbReference type="PROSITE" id="PS51118"/>
    </source>
</evidence>
<dbReference type="Pfam" id="PF01636">
    <property type="entry name" value="APH"/>
    <property type="match status" value="1"/>
</dbReference>
<reference evidence="3 4" key="1">
    <citation type="submission" date="2021-06" db="EMBL/GenBank/DDBJ databases">
        <authorList>
            <person name="Pan X."/>
        </authorList>
    </citation>
    <scope>NUCLEOTIDE SEQUENCE [LARGE SCALE GENOMIC DNA]</scope>
    <source>
        <strain evidence="3 4">4503</strain>
    </source>
</reference>
<accession>A0ABS6C8T6</accession>
<protein>
    <submittedName>
        <fullName evidence="3">Phosphotransferase</fullName>
    </submittedName>
</protein>
<dbReference type="InterPro" id="IPR041726">
    <property type="entry name" value="ACAD10_11_N"/>
</dbReference>
<proteinExistence type="predicted"/>
<dbReference type="PANTHER" id="PTHR47829:SF1">
    <property type="entry name" value="HAD FAMILY PHOSPHATASE"/>
    <property type="match status" value="1"/>
</dbReference>
<feature type="domain" description="HTH hxlR-type" evidence="2">
    <location>
        <begin position="20"/>
        <end position="118"/>
    </location>
</feature>
<dbReference type="PANTHER" id="PTHR47829">
    <property type="entry name" value="HYDROLASE, PUTATIVE (AFU_ORTHOLOGUE AFUA_1G12880)-RELATED"/>
    <property type="match status" value="1"/>
</dbReference>
<organism evidence="3 4">
    <name type="scientific">Streptomyces niphimycinicus</name>
    <dbReference type="NCBI Taxonomy" id="2842201"/>
    <lineage>
        <taxon>Bacteria</taxon>
        <taxon>Bacillati</taxon>
        <taxon>Actinomycetota</taxon>
        <taxon>Actinomycetes</taxon>
        <taxon>Kitasatosporales</taxon>
        <taxon>Streptomycetaceae</taxon>
        <taxon>Streptomyces</taxon>
    </lineage>
</organism>
<dbReference type="EMBL" id="JAHLEM010000033">
    <property type="protein sequence ID" value="MBU3863303.1"/>
    <property type="molecule type" value="Genomic_DNA"/>
</dbReference>
<dbReference type="InterPro" id="IPR052898">
    <property type="entry name" value="ACAD10-like"/>
</dbReference>
<dbReference type="CDD" id="cd00090">
    <property type="entry name" value="HTH_ARSR"/>
    <property type="match status" value="1"/>
</dbReference>
<gene>
    <name evidence="3" type="ORF">KN815_04110</name>
</gene>
<name>A0ABS6C8T6_9ACTN</name>
<evidence type="ECO:0000256" key="1">
    <source>
        <dbReference type="SAM" id="MobiDB-lite"/>
    </source>
</evidence>
<evidence type="ECO:0000313" key="3">
    <source>
        <dbReference type="EMBL" id="MBU3863303.1"/>
    </source>
</evidence>
<keyword evidence="4" id="KW-1185">Reference proteome</keyword>
<comment type="caution">
    <text evidence="3">The sequence shown here is derived from an EMBL/GenBank/DDBJ whole genome shotgun (WGS) entry which is preliminary data.</text>
</comment>
<evidence type="ECO:0000313" key="4">
    <source>
        <dbReference type="Proteomes" id="UP000720508"/>
    </source>
</evidence>
<dbReference type="CDD" id="cd05154">
    <property type="entry name" value="ACAD10_11_N-like"/>
    <property type="match status" value="1"/>
</dbReference>
<sequence>MSEPATPSRPLAPEGFIADCRARLGSDLLARTWTAVVIFGLREGPRRPGELREAIGGISPKVLNDTLRRLEDDGLVERRRYAEAPPRVEYALTPLGETLLGPEPVHPATDTHWTTYRLVGIIMRNGSPAPPTERAVSSTEKDRGNRGRGSMNAGNPPGLDLERLRAHLDRERAGLVRGPLSAELIEGGRSNLTYTVTDGTSRFVVRRPPLGHVLATAHDMAREHRVISALHPTAVPVPEPVLLCEDESVVGSPFYVMEFVQGTPYRTAEQLAGIGPERTREVVLSLVDTLVALHSVDPAEVGLGDFGRPEGFLERQLRRWGKQLAASRSRELSGIDELHTRLAKALPTSPTPTVVHGDYRLDNVLVDADDRITAILDWEMSTLGDPLTDLGLIVMYSGHPNLADSPISSTQGAPGHPATDELIQRYAEGSGRDVSSVSWYTAFAYFKLAVILEGIHYRYTLGQTVGAGFDRIGDIVPAFIDHGLTTLQES</sequence>
<dbReference type="InterPro" id="IPR011991">
    <property type="entry name" value="ArsR-like_HTH"/>
</dbReference>
<dbReference type="Pfam" id="PF01638">
    <property type="entry name" value="HxlR"/>
    <property type="match status" value="1"/>
</dbReference>
<feature type="region of interest" description="Disordered" evidence="1">
    <location>
        <begin position="124"/>
        <end position="159"/>
    </location>
</feature>
<dbReference type="InterPro" id="IPR002575">
    <property type="entry name" value="Aminoglycoside_PTrfase"/>
</dbReference>
<dbReference type="Proteomes" id="UP000720508">
    <property type="component" value="Unassembled WGS sequence"/>
</dbReference>